<gene>
    <name evidence="1" type="ORF">VHEMI07827</name>
</gene>
<keyword evidence="2" id="KW-1185">Reference proteome</keyword>
<sequence length="889" mass="99395">MSTTRLNEDDIEKLFSGAPQYYARNEGPFISTPHPSITFPFDEGLPIRDLSDHVQIEAKAWSCVTTRPHISHDARSIASPRRQSEVKRTSHFHVRCYERPNMLSLSGLEKGTMGFQAALELAVSDSLEEEQFGFDSIGKKAKAIIDAREVMLSNDGWLHRITESDLMDRLNRNGDIHRNNNLKSQSSTETYNDLFRNFMRPRYIAVDKTDNHSLTNQIVALLKCLGSPNVWIDLSHVEWRVRLGQILWGEHNGDQLNDDANIQDTNVESERAEERYWLLLQILVSTELLLRLDAITEGEEYGAGGFRPIDIVQFERAANVSVKWSLILARSWLENINVSKESGDATPAFADCQQRRGSEALAAIASKFSFHHPCPDNRPPSPPYQYIIQGRFADRQVDGLLHFAKTLSWPNYDEFEARITDRIRHVLELPVPKFQRNKSNTSEASNGGYFGTWDVTCQRGHHKERSQARRRKVAAALNPSGWLSKSYIFGLMLPGDGLSHFLMATLLENDDAALQSIGSFANLCGGFIYSGMSFWSTACIVGRVLAAGKGTAECMGWISTDIIPEDMGDGWVNIDVHDVADDLTKLGKRSRLWAKKKLEQESSIIGDSVEETIAAADFIIPHENMYTTMPPGTFILMHTLKLCSASQSLHPTPLTEIIPTPNHEVFPDAPDLPSYPATITFTVAIDGEPEKKHSMSLFYDVNFVTAHPCAPSHRVRFLKSPSSPTIQEIDASGLGNLGQGSRSVYRAGHPLHKFYNFKVIHISELIKRKAASLTELLYDDPANLKPANLVLVVDCMTSIAGVPQSAMMERLATPSSSPVAERKTSFSAAAKMHFESRSPQFGSDMEVFVRALCAEKGWNAMISRRRRSCLSCAIREAGALNWKVIIRTD</sequence>
<dbReference type="OrthoDB" id="5420387at2759"/>
<dbReference type="PANTHER" id="PTHR42345">
    <property type="entry name" value="TPR_REGION DOMAIN-CONTAINING PROTEIN"/>
    <property type="match status" value="1"/>
</dbReference>
<dbReference type="HOGENOM" id="CLU_003431_1_0_1"/>
<accession>A0A0A1TBL4</accession>
<dbReference type="EMBL" id="CDHN01000004">
    <property type="protein sequence ID" value="CEJ92159.1"/>
    <property type="molecule type" value="Genomic_DNA"/>
</dbReference>
<dbReference type="AlphaFoldDB" id="A0A0A1TBL4"/>
<protein>
    <recommendedName>
        <fullName evidence="3">Helicase-like protein</fullName>
    </recommendedName>
</protein>
<evidence type="ECO:0000313" key="1">
    <source>
        <dbReference type="EMBL" id="CEJ92159.1"/>
    </source>
</evidence>
<organism evidence="1 2">
    <name type="scientific">[Torrubiella] hemipterigena</name>
    <dbReference type="NCBI Taxonomy" id="1531966"/>
    <lineage>
        <taxon>Eukaryota</taxon>
        <taxon>Fungi</taxon>
        <taxon>Dikarya</taxon>
        <taxon>Ascomycota</taxon>
        <taxon>Pezizomycotina</taxon>
        <taxon>Sordariomycetes</taxon>
        <taxon>Hypocreomycetidae</taxon>
        <taxon>Hypocreales</taxon>
        <taxon>Clavicipitaceae</taxon>
        <taxon>Clavicipitaceae incertae sedis</taxon>
        <taxon>'Torrubiella' clade</taxon>
    </lineage>
</organism>
<evidence type="ECO:0008006" key="3">
    <source>
        <dbReference type="Google" id="ProtNLM"/>
    </source>
</evidence>
<dbReference type="PANTHER" id="PTHR42345:SF2">
    <property type="entry name" value="HELICASE-LIKE PROTEIN"/>
    <property type="match status" value="1"/>
</dbReference>
<name>A0A0A1TBL4_9HYPO</name>
<dbReference type="Proteomes" id="UP000039046">
    <property type="component" value="Unassembled WGS sequence"/>
</dbReference>
<proteinExistence type="predicted"/>
<reference evidence="1 2" key="1">
    <citation type="journal article" date="2015" name="Genome Announc.">
        <title>Draft Genome Sequence and Gene Annotation of the Entomopathogenic Fungus Verticillium hemipterigenum.</title>
        <authorList>
            <person name="Horn F."/>
            <person name="Habel A."/>
            <person name="Scharf D.H."/>
            <person name="Dworschak J."/>
            <person name="Brakhage A.A."/>
            <person name="Guthke R."/>
            <person name="Hertweck C."/>
            <person name="Linde J."/>
        </authorList>
    </citation>
    <scope>NUCLEOTIDE SEQUENCE [LARGE SCALE GENOMIC DNA]</scope>
</reference>
<evidence type="ECO:0000313" key="2">
    <source>
        <dbReference type="Proteomes" id="UP000039046"/>
    </source>
</evidence>
<dbReference type="STRING" id="1531966.A0A0A1TBL4"/>